<dbReference type="HOGENOM" id="CLU_031275_4_0_9"/>
<feature type="transmembrane region" description="Helical" evidence="6">
    <location>
        <begin position="152"/>
        <end position="177"/>
    </location>
</feature>
<sequence>MPRPLLVLIYIAVTVISAVVVIIAFNYILPILVPFLIAFVFSVLMEPIIRVLEQKARFSRGPATMAAMVLFFGGIAVVFSVLVLQLVAELIQLSLSLPAAAAEFRNYYQVFIEKITAFYISLPPGVISSIEQNISTLTDSLQGLVSRMANSLMMFVSLVPGTLTVLVVSIIATYFLARDRYLIIKFLMRVFPSPWGEKAVAVIQDMSAAFIGYLRAQAVLVLITTVLSVTGLYLIGAKYALTIGLLVGFFDLIPVLGPATVYIPWVIWSFVTGATAFGVKIAVLYLIVLLTRQFLETKIVSANLGLHPLATLIAMYAGLKTMGISGLIMGPVLLIALQSIVKTVFFTSKGK</sequence>
<organism evidence="7 8">
    <name type="scientific">Pelotomaculum thermopropionicum (strain DSM 13744 / JCM 10971 / SI)</name>
    <dbReference type="NCBI Taxonomy" id="370438"/>
    <lineage>
        <taxon>Bacteria</taxon>
        <taxon>Bacillati</taxon>
        <taxon>Bacillota</taxon>
        <taxon>Clostridia</taxon>
        <taxon>Eubacteriales</taxon>
        <taxon>Desulfotomaculaceae</taxon>
        <taxon>Pelotomaculum</taxon>
    </lineage>
</organism>
<keyword evidence="8" id="KW-1185">Reference proteome</keyword>
<dbReference type="AlphaFoldDB" id="A5D2U2"/>
<feature type="transmembrane region" description="Helical" evidence="6">
    <location>
        <begin position="64"/>
        <end position="88"/>
    </location>
</feature>
<dbReference type="NCBIfam" id="TIGR02872">
    <property type="entry name" value="spore_ytvI"/>
    <property type="match status" value="1"/>
</dbReference>
<dbReference type="PANTHER" id="PTHR21716:SF68">
    <property type="entry name" value="TRANSPORT PROTEIN YTVI-RELATED"/>
    <property type="match status" value="1"/>
</dbReference>
<feature type="transmembrane region" description="Helical" evidence="6">
    <location>
        <begin position="31"/>
        <end position="52"/>
    </location>
</feature>
<evidence type="ECO:0000256" key="1">
    <source>
        <dbReference type="ARBA" id="ARBA00004141"/>
    </source>
</evidence>
<feature type="transmembrane region" description="Helical" evidence="6">
    <location>
        <begin position="262"/>
        <end position="287"/>
    </location>
</feature>
<dbReference type="STRING" id="370438.PTH_1259"/>
<feature type="transmembrane region" description="Helical" evidence="6">
    <location>
        <begin position="299"/>
        <end position="318"/>
    </location>
</feature>
<keyword evidence="3 6" id="KW-0812">Transmembrane</keyword>
<accession>A5D2U2</accession>
<dbReference type="EMBL" id="AP009389">
    <property type="protein sequence ID" value="BAF59440.1"/>
    <property type="molecule type" value="Genomic_DNA"/>
</dbReference>
<gene>
    <name evidence="7" type="primary">PerM</name>
    <name evidence="7" type="ordered locus">PTH_1259</name>
</gene>
<feature type="transmembrane region" description="Helical" evidence="6">
    <location>
        <begin position="7"/>
        <end position="25"/>
    </location>
</feature>
<keyword evidence="4 6" id="KW-1133">Transmembrane helix</keyword>
<dbReference type="Proteomes" id="UP000006556">
    <property type="component" value="Chromosome"/>
</dbReference>
<name>A5D2U2_PELTS</name>
<proteinExistence type="inferred from homology"/>
<evidence type="ECO:0000256" key="4">
    <source>
        <dbReference type="ARBA" id="ARBA00022989"/>
    </source>
</evidence>
<dbReference type="GO" id="GO:0016020">
    <property type="term" value="C:membrane"/>
    <property type="evidence" value="ECO:0007669"/>
    <property type="project" value="UniProtKB-SubCell"/>
</dbReference>
<feature type="transmembrane region" description="Helical" evidence="6">
    <location>
        <begin position="324"/>
        <end position="345"/>
    </location>
</feature>
<dbReference type="InterPro" id="IPR014227">
    <property type="entry name" value="YtvI-like"/>
</dbReference>
<evidence type="ECO:0000256" key="5">
    <source>
        <dbReference type="ARBA" id="ARBA00023136"/>
    </source>
</evidence>
<dbReference type="eggNOG" id="COG0628">
    <property type="taxonomic scope" value="Bacteria"/>
</dbReference>
<evidence type="ECO:0000256" key="6">
    <source>
        <dbReference type="SAM" id="Phobius"/>
    </source>
</evidence>
<evidence type="ECO:0000313" key="7">
    <source>
        <dbReference type="EMBL" id="BAF59440.1"/>
    </source>
</evidence>
<protein>
    <submittedName>
        <fullName evidence="7">Predicted permease</fullName>
    </submittedName>
</protein>
<dbReference type="Pfam" id="PF01594">
    <property type="entry name" value="AI-2E_transport"/>
    <property type="match status" value="1"/>
</dbReference>
<feature type="transmembrane region" description="Helical" evidence="6">
    <location>
        <begin position="219"/>
        <end position="250"/>
    </location>
</feature>
<comment type="similarity">
    <text evidence="2">Belongs to the autoinducer-2 exporter (AI-2E) (TC 2.A.86) family.</text>
</comment>
<evidence type="ECO:0000313" key="8">
    <source>
        <dbReference type="Proteomes" id="UP000006556"/>
    </source>
</evidence>
<keyword evidence="5 6" id="KW-0472">Membrane</keyword>
<dbReference type="GO" id="GO:0055085">
    <property type="term" value="P:transmembrane transport"/>
    <property type="evidence" value="ECO:0007669"/>
    <property type="project" value="TreeGrafter"/>
</dbReference>
<dbReference type="InterPro" id="IPR002549">
    <property type="entry name" value="AI-2E-like"/>
</dbReference>
<evidence type="ECO:0000256" key="3">
    <source>
        <dbReference type="ARBA" id="ARBA00022692"/>
    </source>
</evidence>
<dbReference type="PANTHER" id="PTHR21716">
    <property type="entry name" value="TRANSMEMBRANE PROTEIN"/>
    <property type="match status" value="1"/>
</dbReference>
<evidence type="ECO:0000256" key="2">
    <source>
        <dbReference type="ARBA" id="ARBA00009773"/>
    </source>
</evidence>
<dbReference type="KEGG" id="pth:PTH_1259"/>
<comment type="subcellular location">
    <subcellularLocation>
        <location evidence="1">Membrane</location>
        <topology evidence="1">Multi-pass membrane protein</topology>
    </subcellularLocation>
</comment>
<reference evidence="8" key="1">
    <citation type="journal article" date="2008" name="Genome Res.">
        <title>The genome of Pelotomaculum thermopropionicum reveals niche-associated evolution in anaerobic microbiota.</title>
        <authorList>
            <person name="Kosaka T."/>
            <person name="Kato S."/>
            <person name="Shimoyama T."/>
            <person name="Ishii S."/>
            <person name="Abe T."/>
            <person name="Watanabe K."/>
        </authorList>
    </citation>
    <scope>NUCLEOTIDE SEQUENCE [LARGE SCALE GENOMIC DNA]</scope>
    <source>
        <strain evidence="8">DSM 13744 / JCM 10971 / SI</strain>
    </source>
</reference>